<dbReference type="EMBL" id="ML996696">
    <property type="protein sequence ID" value="KAF2400047.1"/>
    <property type="molecule type" value="Genomic_DNA"/>
</dbReference>
<feature type="compositionally biased region" description="Polar residues" evidence="2">
    <location>
        <begin position="32"/>
        <end position="50"/>
    </location>
</feature>
<keyword evidence="4" id="KW-1185">Reference proteome</keyword>
<feature type="region of interest" description="Disordered" evidence="2">
    <location>
        <begin position="1"/>
        <end position="215"/>
    </location>
</feature>
<evidence type="ECO:0000256" key="2">
    <source>
        <dbReference type="SAM" id="MobiDB-lite"/>
    </source>
</evidence>
<feature type="coiled-coil region" evidence="1">
    <location>
        <begin position="374"/>
        <end position="471"/>
    </location>
</feature>
<evidence type="ECO:0000313" key="3">
    <source>
        <dbReference type="EMBL" id="KAF2400047.1"/>
    </source>
</evidence>
<feature type="compositionally biased region" description="Polar residues" evidence="2">
    <location>
        <begin position="58"/>
        <end position="77"/>
    </location>
</feature>
<feature type="compositionally biased region" description="Basic and acidic residues" evidence="2">
    <location>
        <begin position="10"/>
        <end position="23"/>
    </location>
</feature>
<name>A0A6G1HW29_9PEZI</name>
<protein>
    <submittedName>
        <fullName evidence="3">Uncharacterized protein</fullName>
    </submittedName>
</protein>
<organism evidence="3 4">
    <name type="scientific">Trichodelitschia bisporula</name>
    <dbReference type="NCBI Taxonomy" id="703511"/>
    <lineage>
        <taxon>Eukaryota</taxon>
        <taxon>Fungi</taxon>
        <taxon>Dikarya</taxon>
        <taxon>Ascomycota</taxon>
        <taxon>Pezizomycotina</taxon>
        <taxon>Dothideomycetes</taxon>
        <taxon>Dothideomycetes incertae sedis</taxon>
        <taxon>Phaeotrichales</taxon>
        <taxon>Phaeotrichaceae</taxon>
        <taxon>Trichodelitschia</taxon>
    </lineage>
</organism>
<evidence type="ECO:0000313" key="4">
    <source>
        <dbReference type="Proteomes" id="UP000799640"/>
    </source>
</evidence>
<accession>A0A6G1HW29</accession>
<dbReference type="AlphaFoldDB" id="A0A6G1HW29"/>
<feature type="region of interest" description="Disordered" evidence="2">
    <location>
        <begin position="239"/>
        <end position="276"/>
    </location>
</feature>
<feature type="compositionally biased region" description="Low complexity" evidence="2">
    <location>
        <begin position="132"/>
        <end position="172"/>
    </location>
</feature>
<feature type="compositionally biased region" description="Basic and acidic residues" evidence="2">
    <location>
        <begin position="658"/>
        <end position="667"/>
    </location>
</feature>
<reference evidence="3" key="1">
    <citation type="journal article" date="2020" name="Stud. Mycol.">
        <title>101 Dothideomycetes genomes: a test case for predicting lifestyles and emergence of pathogens.</title>
        <authorList>
            <person name="Haridas S."/>
            <person name="Albert R."/>
            <person name="Binder M."/>
            <person name="Bloem J."/>
            <person name="Labutti K."/>
            <person name="Salamov A."/>
            <person name="Andreopoulos B."/>
            <person name="Baker S."/>
            <person name="Barry K."/>
            <person name="Bills G."/>
            <person name="Bluhm B."/>
            <person name="Cannon C."/>
            <person name="Castanera R."/>
            <person name="Culley D."/>
            <person name="Daum C."/>
            <person name="Ezra D."/>
            <person name="Gonzalez J."/>
            <person name="Henrissat B."/>
            <person name="Kuo A."/>
            <person name="Liang C."/>
            <person name="Lipzen A."/>
            <person name="Lutzoni F."/>
            <person name="Magnuson J."/>
            <person name="Mondo S."/>
            <person name="Nolan M."/>
            <person name="Ohm R."/>
            <person name="Pangilinan J."/>
            <person name="Park H.-J."/>
            <person name="Ramirez L."/>
            <person name="Alfaro M."/>
            <person name="Sun H."/>
            <person name="Tritt A."/>
            <person name="Yoshinaga Y."/>
            <person name="Zwiers L.-H."/>
            <person name="Turgeon B."/>
            <person name="Goodwin S."/>
            <person name="Spatafora J."/>
            <person name="Crous P."/>
            <person name="Grigoriev I."/>
        </authorList>
    </citation>
    <scope>NUCLEOTIDE SEQUENCE</scope>
    <source>
        <strain evidence="3">CBS 262.69</strain>
    </source>
</reference>
<proteinExistence type="predicted"/>
<sequence length="667" mass="71785">MIGKLSASWRGDHSSRKDADKSRVGGLVSIDQLESASTSRTSPPVATSGTKIKRQKSPRLSITRRSFTLKPTTSPSSADFPHPASPPSRPTSSHTGLEPPASSPHDRPRTADPSIGRKRSRTAPSPAPRWDAASAPLPSNAALHPPQQSHPSPCSTGVSSVASSSTSTSSSSSEEEDDGGTQRPNTLLPILVPIPSRSPSFASIPKSATPATTSHARSILDEVEGTLSATITELKELQISWHDPGSDEECADDNSSAGGGALRFPDPPRSAAAPFAKDTFFPPDGGYFTPGYAPPAPSPSHRLQRAATAQMPGEEVVSPARMASITKAYEALKVRNHVLGVENDTLKKQMVFARARLVDLEPLREEHDALLPSLQDARGRAEALEREAAALKARSDEAATREADAWVRVREVEGRLEEVNVQKVDLMERGLELSDLVKGLEGQVRRETGRADEAETRAAKAEERAKMLEAAPKPDPTAAAALSAAEARIADLEVRLAQRAPTPEPRPASPSLTQRIEALEAQVASATAAQRIAERERAQLRALLGAECRRRAVEVDGNIHPSAELLAARVDIEHEMGGVRGRAAAQLRAEGEKEGEVGDAERARRLEAEVEYHVQDVVLYKLDVRGYKKDLKRAERRIRELEGKFVEKSGGSATSSREGLREREMEA</sequence>
<evidence type="ECO:0000256" key="1">
    <source>
        <dbReference type="SAM" id="Coils"/>
    </source>
</evidence>
<keyword evidence="1" id="KW-0175">Coiled coil</keyword>
<gene>
    <name evidence="3" type="ORF">EJ06DRAFT_44420</name>
</gene>
<feature type="region of interest" description="Disordered" evidence="2">
    <location>
        <begin position="644"/>
        <end position="667"/>
    </location>
</feature>
<dbReference type="OrthoDB" id="5431474at2759"/>
<dbReference type="Proteomes" id="UP000799640">
    <property type="component" value="Unassembled WGS sequence"/>
</dbReference>